<dbReference type="InterPro" id="IPR009057">
    <property type="entry name" value="Homeodomain-like_sf"/>
</dbReference>
<dbReference type="SMART" id="SM00389">
    <property type="entry name" value="HOX"/>
    <property type="match status" value="1"/>
</dbReference>
<accession>A0A077ZWQ0</accession>
<dbReference type="OrthoDB" id="313485at2759"/>
<evidence type="ECO:0000256" key="1">
    <source>
        <dbReference type="PROSITE-ProRule" id="PRU00108"/>
    </source>
</evidence>
<dbReference type="AlphaFoldDB" id="A0A077ZWQ0"/>
<dbReference type="EMBL" id="CCKQ01002607">
    <property type="protein sequence ID" value="CDW73717.1"/>
    <property type="molecule type" value="Genomic_DNA"/>
</dbReference>
<comment type="subcellular location">
    <subcellularLocation>
        <location evidence="1 2">Nucleus</location>
    </subcellularLocation>
</comment>
<sequence length="240" mass="27728">MNSIRSVNSAFTPFNQTQSYQQHQADLNQKRMFSQILISALSLNPHSMEQITNQNVTKMAAFSHEKGQIRNSAHLPDSSTLSVESYTLTSKNDESSESLKMYGSTLCQSPVLCESVQILNSNSSSLPSLPVQHQTSRKTINIDLRKIKVLDYDDLNECVAALLKKAKEDLSDEYNRKKRQRKNKNQLKILENEYKKNPDWSREYIKKLSDNLGLSECQVYKWRWDQLKKTNPELFNDCEE</sequence>
<feature type="DNA-binding region" description="Homeobox" evidence="1">
    <location>
        <begin position="175"/>
        <end position="234"/>
    </location>
</feature>
<keyword evidence="1 2" id="KW-0371">Homeobox</keyword>
<name>A0A077ZWQ0_STYLE</name>
<gene>
    <name evidence="5" type="primary">Contig19420.g20592</name>
    <name evidence="5" type="ORF">STYLEM_2703</name>
</gene>
<dbReference type="Pfam" id="PF00046">
    <property type="entry name" value="Homeodomain"/>
    <property type="match status" value="1"/>
</dbReference>
<keyword evidence="6" id="KW-1185">Reference proteome</keyword>
<dbReference type="InParanoid" id="A0A077ZWQ0"/>
<dbReference type="InterPro" id="IPR001356">
    <property type="entry name" value="HD"/>
</dbReference>
<dbReference type="SUPFAM" id="SSF46689">
    <property type="entry name" value="Homeodomain-like"/>
    <property type="match status" value="1"/>
</dbReference>
<dbReference type="Gene3D" id="1.10.10.60">
    <property type="entry name" value="Homeodomain-like"/>
    <property type="match status" value="1"/>
</dbReference>
<protein>
    <submittedName>
        <fullName evidence="5">Hox domain containing protein</fullName>
    </submittedName>
</protein>
<keyword evidence="1 2" id="KW-0539">Nucleus</keyword>
<dbReference type="PROSITE" id="PS50071">
    <property type="entry name" value="HOMEOBOX_2"/>
    <property type="match status" value="1"/>
</dbReference>
<dbReference type="GO" id="GO:0005634">
    <property type="term" value="C:nucleus"/>
    <property type="evidence" value="ECO:0007669"/>
    <property type="project" value="UniProtKB-SubCell"/>
</dbReference>
<evidence type="ECO:0000259" key="4">
    <source>
        <dbReference type="PROSITE" id="PS50071"/>
    </source>
</evidence>
<dbReference type="Proteomes" id="UP000039865">
    <property type="component" value="Unassembled WGS sequence"/>
</dbReference>
<evidence type="ECO:0000313" key="6">
    <source>
        <dbReference type="Proteomes" id="UP000039865"/>
    </source>
</evidence>
<keyword evidence="1 2" id="KW-0238">DNA-binding</keyword>
<evidence type="ECO:0000313" key="5">
    <source>
        <dbReference type="EMBL" id="CDW73717.1"/>
    </source>
</evidence>
<proteinExistence type="predicted"/>
<feature type="domain" description="Homeobox" evidence="4">
    <location>
        <begin position="173"/>
        <end position="233"/>
    </location>
</feature>
<dbReference type="GO" id="GO:0003677">
    <property type="term" value="F:DNA binding"/>
    <property type="evidence" value="ECO:0007669"/>
    <property type="project" value="UniProtKB-UniRule"/>
</dbReference>
<organism evidence="5 6">
    <name type="scientific">Stylonychia lemnae</name>
    <name type="common">Ciliate</name>
    <dbReference type="NCBI Taxonomy" id="5949"/>
    <lineage>
        <taxon>Eukaryota</taxon>
        <taxon>Sar</taxon>
        <taxon>Alveolata</taxon>
        <taxon>Ciliophora</taxon>
        <taxon>Intramacronucleata</taxon>
        <taxon>Spirotrichea</taxon>
        <taxon>Stichotrichia</taxon>
        <taxon>Sporadotrichida</taxon>
        <taxon>Oxytrichidae</taxon>
        <taxon>Stylonychinae</taxon>
        <taxon>Stylonychia</taxon>
    </lineage>
</organism>
<evidence type="ECO:0000256" key="3">
    <source>
        <dbReference type="SAM" id="Coils"/>
    </source>
</evidence>
<keyword evidence="3" id="KW-0175">Coiled coil</keyword>
<reference evidence="5 6" key="1">
    <citation type="submission" date="2014-06" db="EMBL/GenBank/DDBJ databases">
        <authorList>
            <person name="Swart Estienne"/>
        </authorList>
    </citation>
    <scope>NUCLEOTIDE SEQUENCE [LARGE SCALE GENOMIC DNA]</scope>
    <source>
        <strain evidence="5 6">130c</strain>
    </source>
</reference>
<feature type="coiled-coil region" evidence="3">
    <location>
        <begin position="160"/>
        <end position="197"/>
    </location>
</feature>
<dbReference type="CDD" id="cd00086">
    <property type="entry name" value="homeodomain"/>
    <property type="match status" value="1"/>
</dbReference>
<evidence type="ECO:0000256" key="2">
    <source>
        <dbReference type="RuleBase" id="RU000682"/>
    </source>
</evidence>